<keyword evidence="3" id="KW-1185">Reference proteome</keyword>
<organism evidence="2 3">
    <name type="scientific">Pseudodesulfovibrio nedwellii</name>
    <dbReference type="NCBI Taxonomy" id="2973072"/>
    <lineage>
        <taxon>Bacteria</taxon>
        <taxon>Pseudomonadati</taxon>
        <taxon>Thermodesulfobacteriota</taxon>
        <taxon>Desulfovibrionia</taxon>
        <taxon>Desulfovibrionales</taxon>
        <taxon>Desulfovibrionaceae</taxon>
    </lineage>
</organism>
<dbReference type="Proteomes" id="UP001317742">
    <property type="component" value="Chromosome"/>
</dbReference>
<keyword evidence="1" id="KW-1133">Transmembrane helix</keyword>
<proteinExistence type="predicted"/>
<dbReference type="EMBL" id="AP026709">
    <property type="protein sequence ID" value="BDQ35892.1"/>
    <property type="molecule type" value="Genomic_DNA"/>
</dbReference>
<accession>A0ABM8AWI5</accession>
<evidence type="ECO:0000313" key="3">
    <source>
        <dbReference type="Proteomes" id="UP001317742"/>
    </source>
</evidence>
<evidence type="ECO:0000256" key="1">
    <source>
        <dbReference type="SAM" id="Phobius"/>
    </source>
</evidence>
<name>A0ABM8AWI5_9BACT</name>
<feature type="transmembrane region" description="Helical" evidence="1">
    <location>
        <begin position="12"/>
        <end position="29"/>
    </location>
</feature>
<protein>
    <submittedName>
        <fullName evidence="2">Uncharacterized protein</fullName>
    </submittedName>
</protein>
<keyword evidence="1" id="KW-0812">Transmembrane</keyword>
<dbReference type="RefSeq" id="WP_281761821.1">
    <property type="nucleotide sequence ID" value="NZ_AP026709.1"/>
</dbReference>
<reference evidence="2 3" key="1">
    <citation type="submission" date="2022-08" db="EMBL/GenBank/DDBJ databases">
        <title>Genome Sequence of the sulphate-reducing bacterium, Pseudodesulfovibrio sp. SYK.</title>
        <authorList>
            <person name="Kondo R."/>
            <person name="Kataoka T."/>
        </authorList>
    </citation>
    <scope>NUCLEOTIDE SEQUENCE [LARGE SCALE GENOMIC DNA]</scope>
    <source>
        <strain evidence="2 3">SYK</strain>
    </source>
</reference>
<gene>
    <name evidence="2" type="ORF">SYK_02520</name>
</gene>
<feature type="transmembrane region" description="Helical" evidence="1">
    <location>
        <begin position="35"/>
        <end position="53"/>
    </location>
</feature>
<keyword evidence="1" id="KW-0472">Membrane</keyword>
<sequence>MGKIFKKFSEVWPWICASVCCMAGTWAFITGHKTNPLEFGTWMGVCACVGFLWNKE</sequence>
<evidence type="ECO:0000313" key="2">
    <source>
        <dbReference type="EMBL" id="BDQ35892.1"/>
    </source>
</evidence>